<accession>A0AAD5Y513</accession>
<dbReference type="Pfam" id="PF02330">
    <property type="entry name" value="MAM33"/>
    <property type="match status" value="1"/>
</dbReference>
<dbReference type="SUPFAM" id="SSF54529">
    <property type="entry name" value="Mitochondrial glycoprotein MAM33-like"/>
    <property type="match status" value="1"/>
</dbReference>
<dbReference type="InterPro" id="IPR036561">
    <property type="entry name" value="MAM33_sf"/>
</dbReference>
<evidence type="ECO:0000313" key="1">
    <source>
        <dbReference type="EMBL" id="KAJ3259376.1"/>
    </source>
</evidence>
<dbReference type="InterPro" id="IPR003428">
    <property type="entry name" value="MAM33"/>
</dbReference>
<name>A0AAD5Y513_9FUNG</name>
<dbReference type="GO" id="GO:0005759">
    <property type="term" value="C:mitochondrial matrix"/>
    <property type="evidence" value="ECO:0007669"/>
    <property type="project" value="InterPro"/>
</dbReference>
<proteinExistence type="predicted"/>
<dbReference type="EMBL" id="JADGKB010000018">
    <property type="protein sequence ID" value="KAJ3259376.1"/>
    <property type="molecule type" value="Genomic_DNA"/>
</dbReference>
<dbReference type="Gene3D" id="3.10.280.10">
    <property type="entry name" value="Mitochondrial glycoprotein"/>
    <property type="match status" value="1"/>
</dbReference>
<dbReference type="PANTHER" id="PTHR10826:SF1">
    <property type="entry name" value="COMPLEMENT COMPONENT 1 Q SUBCOMPONENT-BINDING PROTEIN, MITOCHONDRIAL"/>
    <property type="match status" value="1"/>
</dbReference>
<dbReference type="Proteomes" id="UP001210925">
    <property type="component" value="Unassembled WGS sequence"/>
</dbReference>
<protein>
    <submittedName>
        <fullName evidence="1">Mitochondrial acidic protein mam33</fullName>
    </submittedName>
</protein>
<dbReference type="PANTHER" id="PTHR10826">
    <property type="entry name" value="COMPLEMENT COMPONENT 1"/>
    <property type="match status" value="1"/>
</dbReference>
<comment type="caution">
    <text evidence="1">The sequence shown here is derived from an EMBL/GenBank/DDBJ whole genome shotgun (WGS) entry which is preliminary data.</text>
</comment>
<sequence>MFRSLAVARTAAFKPSFSQMRFASKFAVELQKSLAEEHKYELENKETPDFLTEFKSKGIWTIQDTEGQREVSLKRKFENENISVIFSTDAISDAVEEFESEEEPITPVTVSILVEKDNHEGAMEITAVAQDETFFIENIAYLKSKAVAHDNTAEGDWVRRGDFGGPNFSEMDEKLIETFHKYIEERGFDSELSNFIADYVVLKEQNEYERWLKNLSDFVAK</sequence>
<gene>
    <name evidence="1" type="primary">MAM33</name>
    <name evidence="1" type="ORF">HK103_002279</name>
</gene>
<organism evidence="1 2">
    <name type="scientific">Boothiomyces macroporosus</name>
    <dbReference type="NCBI Taxonomy" id="261099"/>
    <lineage>
        <taxon>Eukaryota</taxon>
        <taxon>Fungi</taxon>
        <taxon>Fungi incertae sedis</taxon>
        <taxon>Chytridiomycota</taxon>
        <taxon>Chytridiomycota incertae sedis</taxon>
        <taxon>Chytridiomycetes</taxon>
        <taxon>Rhizophydiales</taxon>
        <taxon>Terramycetaceae</taxon>
        <taxon>Boothiomyces</taxon>
    </lineage>
</organism>
<keyword evidence="2" id="KW-1185">Reference proteome</keyword>
<dbReference type="AlphaFoldDB" id="A0AAD5Y513"/>
<dbReference type="GO" id="GO:0042256">
    <property type="term" value="P:cytosolic ribosome assembly"/>
    <property type="evidence" value="ECO:0007669"/>
    <property type="project" value="TreeGrafter"/>
</dbReference>
<reference evidence="1" key="1">
    <citation type="submission" date="2020-05" db="EMBL/GenBank/DDBJ databases">
        <title>Phylogenomic resolution of chytrid fungi.</title>
        <authorList>
            <person name="Stajich J.E."/>
            <person name="Amses K."/>
            <person name="Simmons R."/>
            <person name="Seto K."/>
            <person name="Myers J."/>
            <person name="Bonds A."/>
            <person name="Quandt C.A."/>
            <person name="Barry K."/>
            <person name="Liu P."/>
            <person name="Grigoriev I."/>
            <person name="Longcore J.E."/>
            <person name="James T.Y."/>
        </authorList>
    </citation>
    <scope>NUCLEOTIDE SEQUENCE</scope>
    <source>
        <strain evidence="1">PLAUS21</strain>
    </source>
</reference>
<evidence type="ECO:0000313" key="2">
    <source>
        <dbReference type="Proteomes" id="UP001210925"/>
    </source>
</evidence>